<dbReference type="AlphaFoldDB" id="U2QNA2"/>
<dbReference type="Proteomes" id="UP000016637">
    <property type="component" value="Unassembled WGS sequence"/>
</dbReference>
<evidence type="ECO:0000313" key="3">
    <source>
        <dbReference type="Proteomes" id="UP000016637"/>
    </source>
</evidence>
<accession>U2QNA2</accession>
<evidence type="ECO:0000259" key="1">
    <source>
        <dbReference type="Pfam" id="PF07687"/>
    </source>
</evidence>
<dbReference type="Pfam" id="PF07687">
    <property type="entry name" value="M20_dimer"/>
    <property type="match status" value="1"/>
</dbReference>
<dbReference type="GO" id="GO:0016787">
    <property type="term" value="F:hydrolase activity"/>
    <property type="evidence" value="ECO:0007669"/>
    <property type="project" value="UniProtKB-ARBA"/>
</dbReference>
<dbReference type="RefSeq" id="WP_021753670.1">
    <property type="nucleotide sequence ID" value="NZ_KI271875.1"/>
</dbReference>
<dbReference type="InterPro" id="IPR011650">
    <property type="entry name" value="Peptidase_M20_dimer"/>
</dbReference>
<keyword evidence="3" id="KW-1185">Reference proteome</keyword>
<sequence>MNKWKLTIIGKGGHGAEPHNTIDATVIVSEFVRKISKYPEIDILSISSGNAFNVISEKAEVIIQTSSKDIIERIISSLLLYYGDKTSYKLIKW</sequence>
<proteinExistence type="predicted"/>
<dbReference type="Gene3D" id="3.30.70.360">
    <property type="match status" value="1"/>
</dbReference>
<protein>
    <recommendedName>
        <fullName evidence="1">Peptidase M20 dimerisation domain-containing protein</fullName>
    </recommendedName>
</protein>
<dbReference type="HOGENOM" id="CLU_2395503_0_0_9"/>
<dbReference type="EMBL" id="AWVP01000062">
    <property type="protein sequence ID" value="ERK57689.1"/>
    <property type="molecule type" value="Genomic_DNA"/>
</dbReference>
<reference evidence="2 3" key="1">
    <citation type="submission" date="2013-08" db="EMBL/GenBank/DDBJ databases">
        <authorList>
            <person name="Weinstock G."/>
            <person name="Sodergren E."/>
            <person name="Wylie T."/>
            <person name="Fulton L."/>
            <person name="Fulton R."/>
            <person name="Fronick C."/>
            <person name="O'Laughlin M."/>
            <person name="Godfrey J."/>
            <person name="Miner T."/>
            <person name="Herter B."/>
            <person name="Appelbaum E."/>
            <person name="Cordes M."/>
            <person name="Lek S."/>
            <person name="Wollam A."/>
            <person name="Pepin K.H."/>
            <person name="Palsikar V.B."/>
            <person name="Mitreva M."/>
            <person name="Wilson R.K."/>
        </authorList>
    </citation>
    <scope>NUCLEOTIDE SEQUENCE [LARGE SCALE GENOMIC DNA]</scope>
    <source>
        <strain evidence="2 3">ATCC 700627</strain>
    </source>
</reference>
<gene>
    <name evidence="2" type="ORF">HMPREF1983_01014</name>
</gene>
<evidence type="ECO:0000313" key="2">
    <source>
        <dbReference type="EMBL" id="ERK57689.1"/>
    </source>
</evidence>
<dbReference type="InterPro" id="IPR036264">
    <property type="entry name" value="Bact_exopeptidase_dim_dom"/>
</dbReference>
<dbReference type="SUPFAM" id="SSF55031">
    <property type="entry name" value="Bacterial exopeptidase dimerisation domain"/>
    <property type="match status" value="1"/>
</dbReference>
<comment type="caution">
    <text evidence="2">The sequence shown here is derived from an EMBL/GenBank/DDBJ whole genome shotgun (WGS) entry which is preliminary data.</text>
</comment>
<dbReference type="PATRIC" id="fig|1321820.3.peg.987"/>
<organism evidence="2 3">
    <name type="scientific">Gemella bergeri ATCC 700627</name>
    <dbReference type="NCBI Taxonomy" id="1321820"/>
    <lineage>
        <taxon>Bacteria</taxon>
        <taxon>Bacillati</taxon>
        <taxon>Bacillota</taxon>
        <taxon>Bacilli</taxon>
        <taxon>Bacillales</taxon>
        <taxon>Gemellaceae</taxon>
        <taxon>Gemella</taxon>
    </lineage>
</organism>
<dbReference type="eggNOG" id="ENOG5030515">
    <property type="taxonomic scope" value="Bacteria"/>
</dbReference>
<name>U2QNA2_9BACL</name>
<feature type="domain" description="Peptidase M20 dimerisation" evidence="1">
    <location>
        <begin position="3"/>
        <end position="63"/>
    </location>
</feature>